<evidence type="ECO:0000256" key="5">
    <source>
        <dbReference type="ARBA" id="ARBA00022679"/>
    </source>
</evidence>
<dbReference type="Gene3D" id="3.30.70.560">
    <property type="entry name" value="7,8-Dihydro-6-hydroxymethylpterin-pyrophosphokinase HPPK"/>
    <property type="match status" value="1"/>
</dbReference>
<dbReference type="PROSITE" id="PS00794">
    <property type="entry name" value="HPPK"/>
    <property type="match status" value="1"/>
</dbReference>
<dbReference type="InterPro" id="IPR000550">
    <property type="entry name" value="Hppk"/>
</dbReference>
<evidence type="ECO:0000256" key="10">
    <source>
        <dbReference type="ARBA" id="ARBA00029409"/>
    </source>
</evidence>
<feature type="domain" description="7,8-dihydro-6-hydroxymethylpterin-pyrophosphokinase" evidence="13">
    <location>
        <begin position="105"/>
        <end position="116"/>
    </location>
</feature>
<dbReference type="GO" id="GO:0046656">
    <property type="term" value="P:folic acid biosynthetic process"/>
    <property type="evidence" value="ECO:0007669"/>
    <property type="project" value="UniProtKB-KW"/>
</dbReference>
<dbReference type="AlphaFoldDB" id="A0A1N6P794"/>
<dbReference type="NCBIfam" id="TIGR01498">
    <property type="entry name" value="folK"/>
    <property type="match status" value="1"/>
</dbReference>
<comment type="function">
    <text evidence="10">Catalyzes the transfer of pyrophosphate from adenosine triphosphate (ATP) to 6-hydroxymethyl-7,8-dihydropterin, an enzymatic step in folate biosynthesis pathway.</text>
</comment>
<dbReference type="SUPFAM" id="SSF55083">
    <property type="entry name" value="6-hydroxymethyl-7,8-dihydropterin pyrophosphokinase, HPPK"/>
    <property type="match status" value="1"/>
</dbReference>
<dbReference type="InterPro" id="IPR035907">
    <property type="entry name" value="Hppk_sf"/>
</dbReference>
<evidence type="ECO:0000256" key="11">
    <source>
        <dbReference type="ARBA" id="ARBA00029766"/>
    </source>
</evidence>
<dbReference type="GO" id="GO:0046654">
    <property type="term" value="P:tetrahydrofolate biosynthetic process"/>
    <property type="evidence" value="ECO:0007669"/>
    <property type="project" value="UniProtKB-UniPathway"/>
</dbReference>
<sequence>MNCSDSRDDSRVTGWLVLLGLGANTPGPWGGPEETLAWAVSKLTGLLREVSCSSVHYTAPLHYSDQPHYFNQVLRGVSRIGPHGLLYTLRDLEKQAGRCRIGVQRFGPRSLDLDILTFGDYTISSADLQVPHPRMHERRFVLEPLREVAPRARDPRNGAPWASYLPKAS</sequence>
<evidence type="ECO:0000256" key="2">
    <source>
        <dbReference type="ARBA" id="ARBA00005810"/>
    </source>
</evidence>
<keyword evidence="15" id="KW-1185">Reference proteome</keyword>
<dbReference type="OrthoDB" id="9808041at2"/>
<dbReference type="Pfam" id="PF01288">
    <property type="entry name" value="HPPK"/>
    <property type="match status" value="1"/>
</dbReference>
<dbReference type="EMBL" id="FTMS01000002">
    <property type="protein sequence ID" value="SIQ00169.1"/>
    <property type="molecule type" value="Genomic_DNA"/>
</dbReference>
<dbReference type="GO" id="GO:0003848">
    <property type="term" value="F:2-amino-4-hydroxy-6-hydroxymethyldihydropteridine diphosphokinase activity"/>
    <property type="evidence" value="ECO:0007669"/>
    <property type="project" value="UniProtKB-EC"/>
</dbReference>
<keyword evidence="5" id="KW-0808">Transferase</keyword>
<dbReference type="CDD" id="cd00483">
    <property type="entry name" value="HPPK"/>
    <property type="match status" value="1"/>
</dbReference>
<comment type="pathway">
    <text evidence="1">Cofactor biosynthesis; tetrahydrofolate biosynthesis; 2-amino-4-hydroxy-6-hydroxymethyl-7,8-dihydropteridine diphosphate from 7,8-dihydroneopterin triphosphate: step 4/4.</text>
</comment>
<dbReference type="GO" id="GO:0016301">
    <property type="term" value="F:kinase activity"/>
    <property type="evidence" value="ECO:0007669"/>
    <property type="project" value="UniProtKB-KW"/>
</dbReference>
<evidence type="ECO:0000259" key="13">
    <source>
        <dbReference type="PROSITE" id="PS00794"/>
    </source>
</evidence>
<evidence type="ECO:0000256" key="1">
    <source>
        <dbReference type="ARBA" id="ARBA00005051"/>
    </source>
</evidence>
<keyword evidence="8" id="KW-0067">ATP-binding</keyword>
<evidence type="ECO:0000256" key="6">
    <source>
        <dbReference type="ARBA" id="ARBA00022741"/>
    </source>
</evidence>
<dbReference type="GO" id="GO:0005524">
    <property type="term" value="F:ATP binding"/>
    <property type="evidence" value="ECO:0007669"/>
    <property type="project" value="UniProtKB-KW"/>
</dbReference>
<evidence type="ECO:0000256" key="7">
    <source>
        <dbReference type="ARBA" id="ARBA00022777"/>
    </source>
</evidence>
<evidence type="ECO:0000256" key="12">
    <source>
        <dbReference type="ARBA" id="ARBA00033413"/>
    </source>
</evidence>
<dbReference type="PANTHER" id="PTHR43071">
    <property type="entry name" value="2-AMINO-4-HYDROXY-6-HYDROXYMETHYLDIHYDROPTERIDINE PYROPHOSPHOKINASE"/>
    <property type="match status" value="1"/>
</dbReference>
<dbReference type="Proteomes" id="UP000186400">
    <property type="component" value="Unassembled WGS sequence"/>
</dbReference>
<dbReference type="PANTHER" id="PTHR43071:SF1">
    <property type="entry name" value="2-AMINO-4-HYDROXY-6-HYDROXYMETHYLDIHYDROPTERIDINE PYROPHOSPHOKINASE"/>
    <property type="match status" value="1"/>
</dbReference>
<comment type="similarity">
    <text evidence="2">Belongs to the HPPK family.</text>
</comment>
<dbReference type="STRING" id="159291.SAMN05920897_102162"/>
<gene>
    <name evidence="14" type="ORF">SAMN05920897_102162</name>
</gene>
<evidence type="ECO:0000256" key="4">
    <source>
        <dbReference type="ARBA" id="ARBA00016218"/>
    </source>
</evidence>
<dbReference type="EC" id="2.7.6.3" evidence="3"/>
<dbReference type="RefSeq" id="WP_076487703.1">
    <property type="nucleotide sequence ID" value="NZ_FTMS01000002.1"/>
</dbReference>
<keyword evidence="6" id="KW-0547">Nucleotide-binding</keyword>
<evidence type="ECO:0000313" key="14">
    <source>
        <dbReference type="EMBL" id="SIQ00169.1"/>
    </source>
</evidence>
<evidence type="ECO:0000313" key="15">
    <source>
        <dbReference type="Proteomes" id="UP000186400"/>
    </source>
</evidence>
<reference evidence="15" key="1">
    <citation type="submission" date="2017-01" db="EMBL/GenBank/DDBJ databases">
        <authorList>
            <person name="Varghese N."/>
            <person name="Submissions S."/>
        </authorList>
    </citation>
    <scope>NUCLEOTIDE SEQUENCE [LARGE SCALE GENOMIC DNA]</scope>
    <source>
        <strain evidence="15">ASpG1</strain>
    </source>
</reference>
<accession>A0A1N6P794</accession>
<keyword evidence="9" id="KW-0289">Folate biosynthesis</keyword>
<organism evidence="14 15">
    <name type="scientific">Alkalispirochaeta americana</name>
    <dbReference type="NCBI Taxonomy" id="159291"/>
    <lineage>
        <taxon>Bacteria</taxon>
        <taxon>Pseudomonadati</taxon>
        <taxon>Spirochaetota</taxon>
        <taxon>Spirochaetia</taxon>
        <taxon>Spirochaetales</taxon>
        <taxon>Spirochaetaceae</taxon>
        <taxon>Alkalispirochaeta</taxon>
    </lineage>
</organism>
<name>A0A1N6P794_9SPIO</name>
<evidence type="ECO:0000256" key="3">
    <source>
        <dbReference type="ARBA" id="ARBA00013253"/>
    </source>
</evidence>
<keyword evidence="7 14" id="KW-0418">Kinase</keyword>
<protein>
    <recommendedName>
        <fullName evidence="4">2-amino-4-hydroxy-6-hydroxymethyldihydropteridine pyrophosphokinase</fullName>
        <ecNumber evidence="3">2.7.6.3</ecNumber>
    </recommendedName>
    <alternativeName>
        <fullName evidence="11">6-hydroxymethyl-7,8-dihydropterin pyrophosphokinase</fullName>
    </alternativeName>
    <alternativeName>
        <fullName evidence="12">7,8-dihydro-6-hydroxymethylpterin-pyrophosphokinase</fullName>
    </alternativeName>
</protein>
<evidence type="ECO:0000256" key="9">
    <source>
        <dbReference type="ARBA" id="ARBA00022909"/>
    </source>
</evidence>
<dbReference type="UniPathway" id="UPA00077">
    <property type="reaction ID" value="UER00155"/>
</dbReference>
<proteinExistence type="inferred from homology"/>
<evidence type="ECO:0000256" key="8">
    <source>
        <dbReference type="ARBA" id="ARBA00022840"/>
    </source>
</evidence>